<evidence type="ECO:0000259" key="1">
    <source>
        <dbReference type="Pfam" id="PF09643"/>
    </source>
</evidence>
<gene>
    <name evidence="2" type="ORF">AT268_33040</name>
</gene>
<name>A0A9X0MKF4_BACCE</name>
<dbReference type="Proteomes" id="UP000075476">
    <property type="component" value="Unassembled WGS sequence"/>
</dbReference>
<comment type="caution">
    <text evidence="2">The sequence shown here is derived from an EMBL/GenBank/DDBJ whole genome shotgun (WGS) entry which is preliminary data.</text>
</comment>
<accession>A0A9X0MKF4</accession>
<organism evidence="2 3">
    <name type="scientific">Bacillus cereus</name>
    <dbReference type="NCBI Taxonomy" id="1396"/>
    <lineage>
        <taxon>Bacteria</taxon>
        <taxon>Bacillati</taxon>
        <taxon>Bacillota</taxon>
        <taxon>Bacilli</taxon>
        <taxon>Bacillales</taxon>
        <taxon>Bacillaceae</taxon>
        <taxon>Bacillus</taxon>
        <taxon>Bacillus cereus group</taxon>
    </lineage>
</organism>
<dbReference type="EMBL" id="LOMO01000001">
    <property type="protein sequence ID" value="KXY51310.1"/>
    <property type="molecule type" value="Genomic_DNA"/>
</dbReference>
<dbReference type="SUPFAM" id="SSF159006">
    <property type="entry name" value="YopX-like"/>
    <property type="match status" value="1"/>
</dbReference>
<dbReference type="InterPro" id="IPR023385">
    <property type="entry name" value="YopX-like_C"/>
</dbReference>
<evidence type="ECO:0000313" key="2">
    <source>
        <dbReference type="EMBL" id="KXY51310.1"/>
    </source>
</evidence>
<dbReference type="Pfam" id="PF09643">
    <property type="entry name" value="YopX"/>
    <property type="match status" value="1"/>
</dbReference>
<feature type="domain" description="YopX protein" evidence="1">
    <location>
        <begin position="3"/>
        <end position="123"/>
    </location>
</feature>
<evidence type="ECO:0000313" key="3">
    <source>
        <dbReference type="Proteomes" id="UP000075476"/>
    </source>
</evidence>
<dbReference type="Gene3D" id="2.30.30.290">
    <property type="entry name" value="YopX-like domains"/>
    <property type="match status" value="1"/>
</dbReference>
<reference evidence="2 3" key="1">
    <citation type="submission" date="2015-12" db="EMBL/GenBank/DDBJ databases">
        <title>Bacillus cereus Group isolate.</title>
        <authorList>
            <person name="Kovac J."/>
        </authorList>
    </citation>
    <scope>NUCLEOTIDE SEQUENCE [LARGE SCALE GENOMIC DNA]</scope>
    <source>
        <strain evidence="2 3">FSL K6-0073</strain>
    </source>
</reference>
<dbReference type="RefSeq" id="WP_061662645.1">
    <property type="nucleotide sequence ID" value="NZ_LOMO01000001.1"/>
</dbReference>
<proteinExistence type="predicted"/>
<sequence>MIKFNYFDEESNRMVSWSELCSNENFEIRAFEDGLFLFDMSRRDECGYEYEMKGTFYLFSGKKDMHNREIYDGHLMHVKGHSVPFIVTLQEGSFMLEAKDNTLSMALSPYQSDEIEIAGDIYQLV</sequence>
<protein>
    <recommendedName>
        <fullName evidence="1">YopX protein domain-containing protein</fullName>
    </recommendedName>
</protein>
<dbReference type="AlphaFoldDB" id="A0A9X0MKF4"/>
<dbReference type="InterPro" id="IPR019096">
    <property type="entry name" value="YopX_protein"/>
</dbReference>